<dbReference type="PANTHER" id="PTHR13109:SF7">
    <property type="entry name" value="NEUROCHONDRIN"/>
    <property type="match status" value="1"/>
</dbReference>
<proteinExistence type="predicted"/>
<name>A0A199UXR5_ANACO</name>
<dbReference type="InterPro" id="IPR008709">
    <property type="entry name" value="Neurochondrin"/>
</dbReference>
<dbReference type="Pfam" id="PF05536">
    <property type="entry name" value="Neurochondrin"/>
    <property type="match status" value="1"/>
</dbReference>
<comment type="caution">
    <text evidence="2">The sequence shown here is derived from an EMBL/GenBank/DDBJ whole genome shotgun (WGS) entry which is preliminary data.</text>
</comment>
<sequence length="700" mass="77073">FYRFDSLRVSLSLETSKEFQRRAQKLLHTPNPPLSLSLSLSSPPMAQEPSSAAPSPSLDDTLRLLRGDRDEQKLAGLLLASKLCGAGGDGADADAVIKVYRAVGPRFLSRLLITGMGKGAGDAKGAEEREAYLRLAISVLAAFARVPEIASSEGMVSEVPLVAEIVSKAIDQSIVEECYEFLLLVALASEDGRAKFYEPGVLDLLASHILNLPDGSRSLELAVRLLELLVNKLTIDMMNDENLQGIASMVASLARLFAVLHNAIKFDALHMLSVLLSQKDTPLHDALRSMPSRIWAAHIRTGITAILQNRVVSSEKLQALLLAECMMSILGENWLLEQTNIPEEQKPMPVEKFLLLVLESARIEVAVLLNELAYSKYELSKSSSNAEEAIKQKQRSLAIPFSLIEKIVKLISNVSGAEGLYISESTITKAIAGLNETINAVLDFLQDSKDHGQRKGDDLLAAVRIIGSYLAEAPYACNQKTRDLLEYILSVEGEDESRAYSLFVLLNDSPFYSVCFMLPMLCQITMEVEGCKTLVSFGGHRSVVNCLIKMIEQDAMMVEDNGTIFLACDTILNFLSNRTGVQVQLEPHFVNLLRTLALWAGTTNDPSIIMMASSICTLIFDLTSEESLLNRSDFDPRTLESLSQLIIRSLDQDIIDESRDHSDLRQIITAGYRRWAERFPRVRNAVERAVNISTAGAIPS</sequence>
<dbReference type="Proteomes" id="UP000092600">
    <property type="component" value="Unassembled WGS sequence"/>
</dbReference>
<dbReference type="SUPFAM" id="SSF48371">
    <property type="entry name" value="ARM repeat"/>
    <property type="match status" value="1"/>
</dbReference>
<gene>
    <name evidence="2" type="ORF">ACMD2_01008</name>
</gene>
<protein>
    <submittedName>
        <fullName evidence="2">Neurochondrin</fullName>
    </submittedName>
</protein>
<evidence type="ECO:0000313" key="2">
    <source>
        <dbReference type="EMBL" id="OAY69406.1"/>
    </source>
</evidence>
<feature type="non-terminal residue" evidence="2">
    <location>
        <position position="1"/>
    </location>
</feature>
<dbReference type="EMBL" id="LSRQ01004444">
    <property type="protein sequence ID" value="OAY69406.1"/>
    <property type="molecule type" value="Genomic_DNA"/>
</dbReference>
<evidence type="ECO:0000256" key="1">
    <source>
        <dbReference type="SAM" id="MobiDB-lite"/>
    </source>
</evidence>
<dbReference type="STRING" id="4615.A0A199UXR5"/>
<dbReference type="AlphaFoldDB" id="A0A199UXR5"/>
<dbReference type="PANTHER" id="PTHR13109">
    <property type="entry name" value="NEUROCHONDRIN"/>
    <property type="match status" value="1"/>
</dbReference>
<feature type="region of interest" description="Disordered" evidence="1">
    <location>
        <begin position="34"/>
        <end position="59"/>
    </location>
</feature>
<accession>A0A199UXR5</accession>
<dbReference type="InterPro" id="IPR016024">
    <property type="entry name" value="ARM-type_fold"/>
</dbReference>
<reference evidence="2 3" key="1">
    <citation type="journal article" date="2016" name="DNA Res.">
        <title>The draft genome of MD-2 pineapple using hybrid error correction of long reads.</title>
        <authorList>
            <person name="Redwan R.M."/>
            <person name="Saidin A."/>
            <person name="Kumar S.V."/>
        </authorList>
    </citation>
    <scope>NUCLEOTIDE SEQUENCE [LARGE SCALE GENOMIC DNA]</scope>
    <source>
        <strain evidence="3">cv. MD2</strain>
        <tissue evidence="2">Leaf</tissue>
    </source>
</reference>
<organism evidence="2 3">
    <name type="scientific">Ananas comosus</name>
    <name type="common">Pineapple</name>
    <name type="synonym">Ananas ananas</name>
    <dbReference type="NCBI Taxonomy" id="4615"/>
    <lineage>
        <taxon>Eukaryota</taxon>
        <taxon>Viridiplantae</taxon>
        <taxon>Streptophyta</taxon>
        <taxon>Embryophyta</taxon>
        <taxon>Tracheophyta</taxon>
        <taxon>Spermatophyta</taxon>
        <taxon>Magnoliopsida</taxon>
        <taxon>Liliopsida</taxon>
        <taxon>Poales</taxon>
        <taxon>Bromeliaceae</taxon>
        <taxon>Bromelioideae</taxon>
        <taxon>Ananas</taxon>
    </lineage>
</organism>
<evidence type="ECO:0000313" key="3">
    <source>
        <dbReference type="Proteomes" id="UP000092600"/>
    </source>
</evidence>